<accession>A0A1H9K7Y8</accession>
<sequence>MAARPGLVTEGEYTALRDALARASRGEALVLQAGDCAERFADAAPAAVDRRAEYLYSLADAMSTASGLPVVPLGRMAGQYAKPRSAESETRADGVRLPVYRGDAVNGPEAEPPARSCDPRRLLAAYDHAAAVLGRVRATWPGRPAGRRLYVSHEGLLCAYESPLERRGADGVHASSAHSVWIGDRTRALDGWHVEWAAGLGNPVGVKLGPSITPAEAVRLSHVLNPAGVEGKLLFIVRLGAGPARRLLPGLVAEVALRGAPVVWLCDPLHGNTWRLRSGRKTRPVEAVRDEVSVFARIVRAHRQWPAGLHLETTPEDVTECVSAPDHTPVPALRVAFPRYTSACDPRLNPGQTADVLARFAESL</sequence>
<dbReference type="PANTHER" id="PTHR21337">
    <property type="entry name" value="PHOSPHO-2-DEHYDRO-3-DEOXYHEPTONATE ALDOLASE 1, 2"/>
    <property type="match status" value="1"/>
</dbReference>
<dbReference type="EMBL" id="FOET01000021">
    <property type="protein sequence ID" value="SEQ95182.1"/>
    <property type="molecule type" value="Genomic_DNA"/>
</dbReference>
<dbReference type="UniPathway" id="UPA00053">
    <property type="reaction ID" value="UER00084"/>
</dbReference>
<name>A0A1H9K7Y8_9ACTN</name>
<feature type="binding site" evidence="3">
    <location>
        <position position="238"/>
    </location>
    <ligand>
        <name>phosphoenolpyruvate</name>
        <dbReference type="ChEBI" id="CHEBI:58702"/>
    </ligand>
</feature>
<dbReference type="EC" id="2.5.1.54" evidence="4"/>
<protein>
    <recommendedName>
        <fullName evidence="4">Phospho-2-dehydro-3-deoxyheptonate aldolase</fullName>
        <ecNumber evidence="4">2.5.1.54</ecNumber>
    </recommendedName>
</protein>
<dbReference type="PANTHER" id="PTHR21337:SF0">
    <property type="entry name" value="PHOSPHO-2-DEHYDRO-3-DEOXYHEPTONATE ALDOLASE"/>
    <property type="match status" value="1"/>
</dbReference>
<dbReference type="Proteomes" id="UP000199055">
    <property type="component" value="Unassembled WGS sequence"/>
</dbReference>
<evidence type="ECO:0000313" key="5">
    <source>
        <dbReference type="EMBL" id="SEQ95182.1"/>
    </source>
</evidence>
<dbReference type="AlphaFoldDB" id="A0A1H9K7Y8"/>
<comment type="similarity">
    <text evidence="1 4">Belongs to the class-II DAHP synthase family.</text>
</comment>
<dbReference type="Gene3D" id="3.20.20.70">
    <property type="entry name" value="Aldolase class I"/>
    <property type="match status" value="1"/>
</dbReference>
<dbReference type="GO" id="GO:0003849">
    <property type="term" value="F:3-deoxy-7-phosphoheptulonate synthase activity"/>
    <property type="evidence" value="ECO:0007669"/>
    <property type="project" value="UniProtKB-EC"/>
</dbReference>
<evidence type="ECO:0000256" key="4">
    <source>
        <dbReference type="RuleBase" id="RU363071"/>
    </source>
</evidence>
<feature type="binding site" evidence="3">
    <location>
        <position position="36"/>
    </location>
    <ligand>
        <name>Mn(2+)</name>
        <dbReference type="ChEBI" id="CHEBI:29035"/>
    </ligand>
</feature>
<evidence type="ECO:0000256" key="2">
    <source>
        <dbReference type="ARBA" id="ARBA00022679"/>
    </source>
</evidence>
<organism evidence="5 6">
    <name type="scientific">Streptomyces radiopugnans</name>
    <dbReference type="NCBI Taxonomy" id="403935"/>
    <lineage>
        <taxon>Bacteria</taxon>
        <taxon>Bacillati</taxon>
        <taxon>Actinomycetota</taxon>
        <taxon>Actinomycetes</taxon>
        <taxon>Kitasatosporales</taxon>
        <taxon>Streptomycetaceae</taxon>
        <taxon>Streptomyces</taxon>
    </lineage>
</organism>
<feature type="binding site" evidence="3">
    <location>
        <position position="312"/>
    </location>
    <ligand>
        <name>Mn(2+)</name>
        <dbReference type="ChEBI" id="CHEBI:29035"/>
    </ligand>
</feature>
<feature type="binding site" evidence="3">
    <location>
        <position position="345"/>
    </location>
    <ligand>
        <name>Mn(2+)</name>
        <dbReference type="ChEBI" id="CHEBI:29035"/>
    </ligand>
</feature>
<proteinExistence type="inferred from homology"/>
<dbReference type="GO" id="GO:0009073">
    <property type="term" value="P:aromatic amino acid family biosynthetic process"/>
    <property type="evidence" value="ECO:0007669"/>
    <property type="project" value="UniProtKB-KW"/>
</dbReference>
<dbReference type="STRING" id="403935.SAMN05216481_12149"/>
<comment type="pathway">
    <text evidence="4">Metabolic intermediate biosynthesis; chorismate biosynthesis; chorismate from D-erythrose 4-phosphate and phosphoenolpyruvate: step 1/7.</text>
</comment>
<evidence type="ECO:0000313" key="6">
    <source>
        <dbReference type="Proteomes" id="UP000199055"/>
    </source>
</evidence>
<gene>
    <name evidence="5" type="ORF">SAMN05216481_12149</name>
</gene>
<dbReference type="GO" id="GO:0008652">
    <property type="term" value="P:amino acid biosynthetic process"/>
    <property type="evidence" value="ECO:0007669"/>
    <property type="project" value="UniProtKB-KW"/>
</dbReference>
<evidence type="ECO:0000256" key="1">
    <source>
        <dbReference type="ARBA" id="ARBA00008911"/>
    </source>
</evidence>
<keyword evidence="3" id="KW-0104">Cadmium</keyword>
<keyword evidence="3" id="KW-0464">Manganese</keyword>
<comment type="cofactor">
    <cofactor evidence="3">
        <name>Mn(2+)</name>
        <dbReference type="ChEBI" id="CHEBI:29035"/>
    </cofactor>
    <cofactor evidence="3">
        <name>Co(2+)</name>
        <dbReference type="ChEBI" id="CHEBI:48828"/>
    </cofactor>
    <cofactor evidence="3">
        <name>Cd(2+)</name>
        <dbReference type="ChEBI" id="CHEBI:48775"/>
    </cofactor>
    <text evidence="3">Binds 1 divalent cation per subunit. The enzyme is active with manganese, cobalt or cadmium ions.</text>
</comment>
<keyword evidence="3" id="KW-0170">Cobalt</keyword>
<keyword evidence="2 4" id="KW-0808">Transferase</keyword>
<feature type="binding site" evidence="3">
    <location>
        <position position="270"/>
    </location>
    <ligand>
        <name>Mn(2+)</name>
        <dbReference type="ChEBI" id="CHEBI:29035"/>
    </ligand>
</feature>
<dbReference type="GO" id="GO:0009423">
    <property type="term" value="P:chorismate biosynthetic process"/>
    <property type="evidence" value="ECO:0007669"/>
    <property type="project" value="UniProtKB-UniPathway"/>
</dbReference>
<keyword evidence="4" id="KW-0028">Amino-acid biosynthesis</keyword>
<dbReference type="InterPro" id="IPR013785">
    <property type="entry name" value="Aldolase_TIM"/>
</dbReference>
<comment type="catalytic activity">
    <reaction evidence="4">
        <text>D-erythrose 4-phosphate + phosphoenolpyruvate + H2O = 7-phospho-2-dehydro-3-deoxy-D-arabino-heptonate + phosphate</text>
        <dbReference type="Rhea" id="RHEA:14717"/>
        <dbReference type="ChEBI" id="CHEBI:15377"/>
        <dbReference type="ChEBI" id="CHEBI:16897"/>
        <dbReference type="ChEBI" id="CHEBI:43474"/>
        <dbReference type="ChEBI" id="CHEBI:58394"/>
        <dbReference type="ChEBI" id="CHEBI:58702"/>
        <dbReference type="EC" id="2.5.1.54"/>
    </reaction>
</comment>
<dbReference type="SUPFAM" id="SSF51569">
    <property type="entry name" value="Aldolase"/>
    <property type="match status" value="1"/>
</dbReference>
<keyword evidence="6" id="KW-1185">Reference proteome</keyword>
<dbReference type="InterPro" id="IPR002480">
    <property type="entry name" value="DAHP_synth_2"/>
</dbReference>
<dbReference type="Pfam" id="PF01474">
    <property type="entry name" value="DAHP_synth_2"/>
    <property type="match status" value="2"/>
</dbReference>
<evidence type="ECO:0000256" key="3">
    <source>
        <dbReference type="PIRSR" id="PIRSR602480-1"/>
    </source>
</evidence>
<feature type="binding site" evidence="3">
    <location>
        <position position="207"/>
    </location>
    <ligand>
        <name>phosphoenolpyruvate</name>
        <dbReference type="ChEBI" id="CHEBI:58702"/>
    </ligand>
</feature>
<feature type="binding site" evidence="3">
    <location>
        <position position="75"/>
    </location>
    <ligand>
        <name>phosphoenolpyruvate</name>
        <dbReference type="ChEBI" id="CHEBI:58702"/>
    </ligand>
</feature>
<reference evidence="5 6" key="1">
    <citation type="submission" date="2016-10" db="EMBL/GenBank/DDBJ databases">
        <authorList>
            <person name="de Groot N.N."/>
        </authorList>
    </citation>
    <scope>NUCLEOTIDE SEQUENCE [LARGE SCALE GENOMIC DNA]</scope>
    <source>
        <strain evidence="5 6">CGMCC 4.3519</strain>
    </source>
</reference>
<keyword evidence="4" id="KW-0057">Aromatic amino acid biosynthesis</keyword>